<name>A0A6J5GYV8_9BURK</name>
<dbReference type="Proteomes" id="UP000494252">
    <property type="component" value="Unassembled WGS sequence"/>
</dbReference>
<feature type="region of interest" description="Disordered" evidence="1">
    <location>
        <begin position="70"/>
        <end position="94"/>
    </location>
</feature>
<sequence length="94" mass="10196">MARPKLVFAKSSIRATVAPCVNASDYRIYATYRRTGSGEFMGELKVVRTLDGRLLFPFDGAPPIGPFQVPSEARDAAKSKGEEIVAADLANPEH</sequence>
<dbReference type="AlphaFoldDB" id="A0A6J5GYV8"/>
<dbReference type="RefSeq" id="WP_175165840.1">
    <property type="nucleotide sequence ID" value="NZ_CADIKI010000029.1"/>
</dbReference>
<proteinExistence type="predicted"/>
<dbReference type="InterPro" id="IPR046569">
    <property type="entry name" value="DUF6723"/>
</dbReference>
<reference evidence="2 3" key="1">
    <citation type="submission" date="2020-04" db="EMBL/GenBank/DDBJ databases">
        <authorList>
            <person name="De Canck E."/>
        </authorList>
    </citation>
    <scope>NUCLEOTIDE SEQUENCE [LARGE SCALE GENOMIC DNA]</scope>
    <source>
        <strain evidence="2 3">LMG 27177</strain>
    </source>
</reference>
<evidence type="ECO:0000256" key="1">
    <source>
        <dbReference type="SAM" id="MobiDB-lite"/>
    </source>
</evidence>
<gene>
    <name evidence="2" type="ORF">LMG27177_06819</name>
</gene>
<dbReference type="Pfam" id="PF20484">
    <property type="entry name" value="DUF6723"/>
    <property type="match status" value="1"/>
</dbReference>
<keyword evidence="3" id="KW-1185">Reference proteome</keyword>
<accession>A0A6J5GYV8</accession>
<organism evidence="2 3">
    <name type="scientific">Paraburkholderia fynbosensis</name>
    <dbReference type="NCBI Taxonomy" id="1200993"/>
    <lineage>
        <taxon>Bacteria</taxon>
        <taxon>Pseudomonadati</taxon>
        <taxon>Pseudomonadota</taxon>
        <taxon>Betaproteobacteria</taxon>
        <taxon>Burkholderiales</taxon>
        <taxon>Burkholderiaceae</taxon>
        <taxon>Paraburkholderia</taxon>
    </lineage>
</organism>
<feature type="compositionally biased region" description="Basic and acidic residues" evidence="1">
    <location>
        <begin position="72"/>
        <end position="83"/>
    </location>
</feature>
<protein>
    <submittedName>
        <fullName evidence="2">Uncharacterized protein</fullName>
    </submittedName>
</protein>
<evidence type="ECO:0000313" key="3">
    <source>
        <dbReference type="Proteomes" id="UP000494252"/>
    </source>
</evidence>
<evidence type="ECO:0000313" key="2">
    <source>
        <dbReference type="EMBL" id="CAB3809479.1"/>
    </source>
</evidence>
<dbReference type="EMBL" id="CADIKI010000029">
    <property type="protein sequence ID" value="CAB3809479.1"/>
    <property type="molecule type" value="Genomic_DNA"/>
</dbReference>